<dbReference type="AlphaFoldDB" id="A0A845QCY6"/>
<comment type="caution">
    <text evidence="2">The sequence shown here is derived from an EMBL/GenBank/DDBJ whole genome shotgun (WGS) entry which is preliminary data.</text>
</comment>
<dbReference type="InterPro" id="IPR011990">
    <property type="entry name" value="TPR-like_helical_dom_sf"/>
</dbReference>
<protein>
    <recommendedName>
        <fullName evidence="4">Sel1 repeat-containing protein</fullName>
    </recommendedName>
</protein>
<gene>
    <name evidence="2" type="ORF">GTQ45_09060</name>
</gene>
<proteinExistence type="predicted"/>
<sequence>MATRSPQGVPLALNSIGRLATLGCLLALAAGPALAEEIPDARKSGADLVRERQLEKKSDEGRSTGSYWSPFEMARAGRCTEAMPELRKLARLGRGYESAQHVYGRCLIETGQRDEGLRWVSQAANAGLADAQATHLQFYLDDGPSYMPHETAAMWLYLYQSNPLRLSIGAQNRLDEATIATLRQRIPRTDYLAGIGRARNWTPTFANQGTHSTP</sequence>
<dbReference type="GeneID" id="300654586"/>
<keyword evidence="1" id="KW-0732">Signal</keyword>
<organism evidence="2 3">
    <name type="scientific">Pyruvatibacter mobilis</name>
    <dbReference type="NCBI Taxonomy" id="1712261"/>
    <lineage>
        <taxon>Bacteria</taxon>
        <taxon>Pseudomonadati</taxon>
        <taxon>Pseudomonadota</taxon>
        <taxon>Alphaproteobacteria</taxon>
        <taxon>Hyphomicrobiales</taxon>
        <taxon>Parvibaculaceae</taxon>
        <taxon>Pyruvatibacter</taxon>
    </lineage>
</organism>
<evidence type="ECO:0000313" key="3">
    <source>
        <dbReference type="Proteomes" id="UP000470384"/>
    </source>
</evidence>
<feature type="chain" id="PRO_5032478792" description="Sel1 repeat-containing protein" evidence="1">
    <location>
        <begin position="36"/>
        <end position="214"/>
    </location>
</feature>
<feature type="signal peptide" evidence="1">
    <location>
        <begin position="1"/>
        <end position="35"/>
    </location>
</feature>
<keyword evidence="3" id="KW-1185">Reference proteome</keyword>
<dbReference type="Gene3D" id="1.25.40.10">
    <property type="entry name" value="Tetratricopeptide repeat domain"/>
    <property type="match status" value="1"/>
</dbReference>
<accession>A0A845QCY6</accession>
<dbReference type="EMBL" id="WXYQ01000006">
    <property type="protein sequence ID" value="NBG95881.1"/>
    <property type="molecule type" value="Genomic_DNA"/>
</dbReference>
<evidence type="ECO:0000313" key="2">
    <source>
        <dbReference type="EMBL" id="NBG95881.1"/>
    </source>
</evidence>
<dbReference type="SUPFAM" id="SSF81901">
    <property type="entry name" value="HCP-like"/>
    <property type="match status" value="1"/>
</dbReference>
<dbReference type="Proteomes" id="UP000470384">
    <property type="component" value="Unassembled WGS sequence"/>
</dbReference>
<evidence type="ECO:0000256" key="1">
    <source>
        <dbReference type="SAM" id="SignalP"/>
    </source>
</evidence>
<dbReference type="RefSeq" id="WP_170080186.1">
    <property type="nucleotide sequence ID" value="NZ_BMHN01000001.1"/>
</dbReference>
<name>A0A845QCY6_9HYPH</name>
<evidence type="ECO:0008006" key="4">
    <source>
        <dbReference type="Google" id="ProtNLM"/>
    </source>
</evidence>
<reference evidence="2 3" key="1">
    <citation type="journal article" date="2016" name="Int. J. Syst. Evol. Microbiol.">
        <title>Pyruvatibacter mobilis gen. nov., sp. nov., a marine bacterium from the culture broth of Picochlorum sp. 122.</title>
        <authorList>
            <person name="Wang G."/>
            <person name="Tang M."/>
            <person name="Wu H."/>
            <person name="Dai S."/>
            <person name="Li T."/>
            <person name="Chen C."/>
            <person name="He H."/>
            <person name="Fan J."/>
            <person name="Xiang W."/>
            <person name="Li X."/>
        </authorList>
    </citation>
    <scope>NUCLEOTIDE SEQUENCE [LARGE SCALE GENOMIC DNA]</scope>
    <source>
        <strain evidence="2 3">GYP-11</strain>
    </source>
</reference>